<accession>A0A9Q4HAI1</accession>
<feature type="domain" description="AB hydrolase-1" evidence="4">
    <location>
        <begin position="26"/>
        <end position="259"/>
    </location>
</feature>
<proteinExistence type="inferred from homology"/>
<keyword evidence="1 3" id="KW-0474">Menaquinone biosynthesis</keyword>
<dbReference type="Pfam" id="PF00561">
    <property type="entry name" value="Abhydrolase_1"/>
    <property type="match status" value="1"/>
</dbReference>
<protein>
    <recommendedName>
        <fullName evidence="3">Putative 2-succinyl-6-hydroxy-2,4-cyclohexadiene-1-carboxylate synthase</fullName>
        <shortName evidence="3">SHCHC synthase</shortName>
        <ecNumber evidence="3">4.2.99.20</ecNumber>
    </recommendedName>
</protein>
<dbReference type="EC" id="4.2.99.20" evidence="3"/>
<dbReference type="HAMAP" id="MF_01660">
    <property type="entry name" value="MenH"/>
    <property type="match status" value="1"/>
</dbReference>
<evidence type="ECO:0000256" key="2">
    <source>
        <dbReference type="ARBA" id="ARBA00023239"/>
    </source>
</evidence>
<comment type="pathway">
    <text evidence="3">Quinol/quinone metabolism; 1,4-dihydroxy-2-naphthoate biosynthesis; 1,4-dihydroxy-2-naphthoate from chorismate: step 3/7.</text>
</comment>
<dbReference type="InterPro" id="IPR029058">
    <property type="entry name" value="AB_hydrolase_fold"/>
</dbReference>
<keyword evidence="2 3" id="KW-0456">Lyase</keyword>
<gene>
    <name evidence="3 5" type="primary">menH</name>
    <name evidence="5" type="ORF">MOC45_14065</name>
</gene>
<dbReference type="PANTHER" id="PTHR42916:SF1">
    <property type="entry name" value="PROTEIN PHYLLO, CHLOROPLASTIC"/>
    <property type="match status" value="1"/>
</dbReference>
<dbReference type="PRINTS" id="PR00111">
    <property type="entry name" value="ABHYDROLASE"/>
</dbReference>
<comment type="function">
    <text evidence="3">Catalyzes a proton abstraction reaction that results in 2,5-elimination of pyruvate from 2-succinyl-5-enolpyruvyl-6-hydroxy-3-cyclohexene-1-carboxylate (SEPHCHC) and the formation of 2-succinyl-6-hydroxy-2,4-cyclohexadiene-1-carboxylate (SHCHC).</text>
</comment>
<dbReference type="InterPro" id="IPR000073">
    <property type="entry name" value="AB_hydrolase_1"/>
</dbReference>
<sequence>MGTVNITVSDGVRYAVTDERPDASEAVVCLHGFTGSKQSWTFLDGMLPDFRLIKIDCLGHGETDAPLNGRRYNTNRQVSDLAEIFDQLKLHKVKLIGYSMGGRLAYSFAVAFPERVSALVLESTTPGLKTLEERRERIMRDRKLADFILRDGIKAFVQYWENIPLFSSQQQLAEDIRHRIRSGRLRNNKIGLANSLTGMGTGSQPSLWSRVEEITVPLLLICGEWDKKFCAINQEVHKKLPSSRIEIVPKAGHTVHVEQPRFFGKIVSEFLTGLLLTHSHRE</sequence>
<reference evidence="5" key="1">
    <citation type="submission" date="2022-02" db="EMBL/GenBank/DDBJ databases">
        <title>Crop Bioprotection Bacillus Genome Sequencing.</title>
        <authorList>
            <person name="Dunlap C."/>
        </authorList>
    </citation>
    <scope>NUCLEOTIDE SEQUENCE</scope>
    <source>
        <strain evidence="5">M18B4</strain>
    </source>
</reference>
<comment type="catalytic activity">
    <reaction evidence="3">
        <text>5-enolpyruvoyl-6-hydroxy-2-succinyl-cyclohex-3-ene-1-carboxylate = (1R,6R)-6-hydroxy-2-succinyl-cyclohexa-2,4-diene-1-carboxylate + pyruvate</text>
        <dbReference type="Rhea" id="RHEA:25597"/>
        <dbReference type="ChEBI" id="CHEBI:15361"/>
        <dbReference type="ChEBI" id="CHEBI:58689"/>
        <dbReference type="ChEBI" id="CHEBI:58818"/>
        <dbReference type="EC" id="4.2.99.20"/>
    </reaction>
</comment>
<dbReference type="EMBL" id="JALANJ010000020">
    <property type="protein sequence ID" value="MCY8121710.1"/>
    <property type="molecule type" value="Genomic_DNA"/>
</dbReference>
<evidence type="ECO:0000256" key="1">
    <source>
        <dbReference type="ARBA" id="ARBA00022428"/>
    </source>
</evidence>
<dbReference type="PANTHER" id="PTHR42916">
    <property type="entry name" value="2-SUCCINYL-5-ENOLPYRUVYL-6-HYDROXY-3-CYCLOHEXENE-1-CARBOXYLATE SYNTHASE"/>
    <property type="match status" value="1"/>
</dbReference>
<dbReference type="GO" id="GO:0009234">
    <property type="term" value="P:menaquinone biosynthetic process"/>
    <property type="evidence" value="ECO:0007669"/>
    <property type="project" value="UniProtKB-UniRule"/>
</dbReference>
<dbReference type="InterPro" id="IPR022485">
    <property type="entry name" value="SHCHC_synthase_MenH"/>
</dbReference>
<dbReference type="AlphaFoldDB" id="A0A9Q4HAI1"/>
<comment type="similarity">
    <text evidence="3">Belongs to the AB hydrolase superfamily. MenH family.</text>
</comment>
<organism evidence="5 6">
    <name type="scientific">Bacillus spizizenii</name>
    <name type="common">Bacillus subtilis subsp. spizizenii</name>
    <dbReference type="NCBI Taxonomy" id="96241"/>
    <lineage>
        <taxon>Bacteria</taxon>
        <taxon>Bacillati</taxon>
        <taxon>Bacillota</taxon>
        <taxon>Bacilli</taxon>
        <taxon>Bacillales</taxon>
        <taxon>Bacillaceae</taxon>
        <taxon>Bacillus</taxon>
    </lineage>
</organism>
<evidence type="ECO:0000259" key="4">
    <source>
        <dbReference type="Pfam" id="PF00561"/>
    </source>
</evidence>
<evidence type="ECO:0000256" key="3">
    <source>
        <dbReference type="HAMAP-Rule" id="MF_01660"/>
    </source>
</evidence>
<dbReference type="NCBIfam" id="TIGR03695">
    <property type="entry name" value="menH_SHCHC"/>
    <property type="match status" value="1"/>
</dbReference>
<dbReference type="InterPro" id="IPR000639">
    <property type="entry name" value="Epox_hydrolase-like"/>
</dbReference>
<comment type="pathway">
    <text evidence="3">Quinol/quinone metabolism; menaquinone biosynthesis.</text>
</comment>
<dbReference type="Gene3D" id="3.40.50.1820">
    <property type="entry name" value="alpha/beta hydrolase"/>
    <property type="match status" value="1"/>
</dbReference>
<name>A0A9Q4HAI1_BACSC</name>
<evidence type="ECO:0000313" key="5">
    <source>
        <dbReference type="EMBL" id="MCY8121710.1"/>
    </source>
</evidence>
<comment type="subunit">
    <text evidence="3">Monomer.</text>
</comment>
<dbReference type="SUPFAM" id="SSF53474">
    <property type="entry name" value="alpha/beta-Hydrolases"/>
    <property type="match status" value="1"/>
</dbReference>
<evidence type="ECO:0000313" key="6">
    <source>
        <dbReference type="Proteomes" id="UP001070352"/>
    </source>
</evidence>
<comment type="caution">
    <text evidence="5">The sequence shown here is derived from an EMBL/GenBank/DDBJ whole genome shotgun (WGS) entry which is preliminary data.</text>
</comment>
<dbReference type="GO" id="GO:0070205">
    <property type="term" value="F:2-succinyl-6-hydroxy-2,4-cyclohexadiene-1-carboxylate synthase activity"/>
    <property type="evidence" value="ECO:0007669"/>
    <property type="project" value="UniProtKB-UniRule"/>
</dbReference>
<dbReference type="PRINTS" id="PR00412">
    <property type="entry name" value="EPOXHYDRLASE"/>
</dbReference>
<dbReference type="Proteomes" id="UP001070352">
    <property type="component" value="Unassembled WGS sequence"/>
</dbReference>
<dbReference type="RefSeq" id="WP_003219320.1">
    <property type="nucleotide sequence ID" value="NZ_CBCRWV010000022.1"/>
</dbReference>